<evidence type="ECO:0000256" key="1">
    <source>
        <dbReference type="SAM" id="MobiDB-lite"/>
    </source>
</evidence>
<dbReference type="InterPro" id="IPR022704">
    <property type="entry name" value="DUF2746"/>
</dbReference>
<feature type="compositionally biased region" description="Basic and acidic residues" evidence="1">
    <location>
        <begin position="79"/>
        <end position="107"/>
    </location>
</feature>
<evidence type="ECO:0000313" key="4">
    <source>
        <dbReference type="Proteomes" id="UP001174210"/>
    </source>
</evidence>
<feature type="region of interest" description="Disordered" evidence="1">
    <location>
        <begin position="78"/>
        <end position="124"/>
    </location>
</feature>
<evidence type="ECO:0000256" key="2">
    <source>
        <dbReference type="SAM" id="Phobius"/>
    </source>
</evidence>
<evidence type="ECO:0000313" key="3">
    <source>
        <dbReference type="EMBL" id="MDN4598838.1"/>
    </source>
</evidence>
<proteinExistence type="predicted"/>
<keyword evidence="2" id="KW-0472">Membrane</keyword>
<gene>
    <name evidence="3" type="ORF">P5G59_16915</name>
</gene>
<reference evidence="3" key="1">
    <citation type="submission" date="2023-03" db="EMBL/GenBank/DDBJ databases">
        <title>MT1 and MT2 Draft Genomes of Novel Species.</title>
        <authorList>
            <person name="Venkateswaran K."/>
        </authorList>
    </citation>
    <scope>NUCLEOTIDE SEQUENCE</scope>
    <source>
        <strain evidence="3">F6_8S_P_1A</strain>
    </source>
</reference>
<dbReference type="Proteomes" id="UP001174210">
    <property type="component" value="Unassembled WGS sequence"/>
</dbReference>
<organism evidence="3 4">
    <name type="scientific">Leifsonia virtsii</name>
    <dbReference type="NCBI Taxonomy" id="3035915"/>
    <lineage>
        <taxon>Bacteria</taxon>
        <taxon>Bacillati</taxon>
        <taxon>Actinomycetota</taxon>
        <taxon>Actinomycetes</taxon>
        <taxon>Micrococcales</taxon>
        <taxon>Microbacteriaceae</taxon>
        <taxon>Leifsonia</taxon>
    </lineage>
</organism>
<keyword evidence="2" id="KW-0812">Transmembrane</keyword>
<comment type="caution">
    <text evidence="3">The sequence shown here is derived from an EMBL/GenBank/DDBJ whole genome shotgun (WGS) entry which is preliminary data.</text>
</comment>
<dbReference type="Pfam" id="PF10874">
    <property type="entry name" value="DUF2746"/>
    <property type="match status" value="1"/>
</dbReference>
<accession>A0ABT8J168</accession>
<sequence>MSDAADITVSVISGSATVTASLIAAGVAWLASQRAKHARDDARIIKEEVKNNHQTNLREEADERHEENKSLLNQIIETQADHGERLERLEGSDETQDERIERIEHTWPRSRFMPPARHRKEDDQ</sequence>
<protein>
    <submittedName>
        <fullName evidence="3">DUF2746 domain-containing protein</fullName>
    </submittedName>
</protein>
<dbReference type="EMBL" id="JAROCB010000005">
    <property type="protein sequence ID" value="MDN4598838.1"/>
    <property type="molecule type" value="Genomic_DNA"/>
</dbReference>
<keyword evidence="4" id="KW-1185">Reference proteome</keyword>
<feature type="transmembrane region" description="Helical" evidence="2">
    <location>
        <begin position="12"/>
        <end position="31"/>
    </location>
</feature>
<name>A0ABT8J168_9MICO</name>
<dbReference type="RefSeq" id="WP_301220188.1">
    <property type="nucleotide sequence ID" value="NZ_JAROCB010000005.1"/>
</dbReference>
<keyword evidence="2" id="KW-1133">Transmembrane helix</keyword>